<gene>
    <name evidence="1" type="ORF">GH723_06040</name>
</gene>
<evidence type="ECO:0000313" key="2">
    <source>
        <dbReference type="Proteomes" id="UP000334019"/>
    </source>
</evidence>
<evidence type="ECO:0000313" key="1">
    <source>
        <dbReference type="EMBL" id="QGG94704.1"/>
    </source>
</evidence>
<reference evidence="1 2" key="1">
    <citation type="submission" date="2019-11" db="EMBL/GenBank/DDBJ databases">
        <authorList>
            <person name="He Y."/>
        </authorList>
    </citation>
    <scope>NUCLEOTIDE SEQUENCE [LARGE SCALE GENOMIC DNA]</scope>
    <source>
        <strain evidence="1 2">SCSIO 58843</strain>
    </source>
</reference>
<name>A0A5Q2RGD9_9ACTN</name>
<dbReference type="AlphaFoldDB" id="A0A5Q2RGD9"/>
<dbReference type="KEGG" id="atq:GH723_06040"/>
<accession>A0A5Q2RGD9</accession>
<proteinExistence type="predicted"/>
<dbReference type="RefSeq" id="WP_153758810.1">
    <property type="nucleotide sequence ID" value="NZ_CP045851.1"/>
</dbReference>
<sequence>MPEVDELRQEARRNTRGRFEQWAKNPTCPANTLSAVHNVRLDAAARAAGLTPSFGQSPFAIARGNRFEAGLFHDDAARLRSALERKRCLPDGSTGFLDLRLRMNGGTKIKSVDEALQKTEAWLRDLASGQTDVDSVVAAPMIRIPKGVILPEALLIIDVVTVRVDGGGIRLQVGEIKVFPDRGGHTDPHQLATARAQAGVYQHALVLAIDSLGLAEAIEISPEGLLVFTWPGSNSPAIRPNEDLTYQAIRAERGFQRLEEVAESLVHDDDWSADNPTLVQRVLESDTDYSEACLSFCDLAPRCHERAVLADDPIILGADVKRVLGDMTLSRALELLDGAEPADDREADLQRSLAES</sequence>
<dbReference type="EMBL" id="CP045851">
    <property type="protein sequence ID" value="QGG94704.1"/>
    <property type="molecule type" value="Genomic_DNA"/>
</dbReference>
<dbReference type="Proteomes" id="UP000334019">
    <property type="component" value="Chromosome"/>
</dbReference>
<protein>
    <submittedName>
        <fullName evidence="1">Uncharacterized protein</fullName>
    </submittedName>
</protein>
<organism evidence="1 2">
    <name type="scientific">Actinomarinicola tropica</name>
    <dbReference type="NCBI Taxonomy" id="2789776"/>
    <lineage>
        <taxon>Bacteria</taxon>
        <taxon>Bacillati</taxon>
        <taxon>Actinomycetota</taxon>
        <taxon>Acidimicrobiia</taxon>
        <taxon>Acidimicrobiales</taxon>
        <taxon>Iamiaceae</taxon>
        <taxon>Actinomarinicola</taxon>
    </lineage>
</organism>
<keyword evidence="2" id="KW-1185">Reference proteome</keyword>